<proteinExistence type="inferred from homology"/>
<dbReference type="InterPro" id="IPR048395">
    <property type="entry name" value="Glyco_hydro_31_C"/>
</dbReference>
<dbReference type="CDD" id="cd06594">
    <property type="entry name" value="GH31_glucosidase_YihQ"/>
    <property type="match status" value="1"/>
</dbReference>
<dbReference type="SUPFAM" id="SSF74650">
    <property type="entry name" value="Galactose mutarotase-like"/>
    <property type="match status" value="1"/>
</dbReference>
<protein>
    <submittedName>
        <fullName evidence="5">Alpha-glucosidase</fullName>
        <ecNumber evidence="5">3.2.1.20</ecNumber>
    </submittedName>
</protein>
<dbReference type="InterPro" id="IPR052990">
    <property type="entry name" value="Sulfoquinovosidase_GH31"/>
</dbReference>
<evidence type="ECO:0000259" key="4">
    <source>
        <dbReference type="Pfam" id="PF21365"/>
    </source>
</evidence>
<evidence type="ECO:0000259" key="3">
    <source>
        <dbReference type="Pfam" id="PF01055"/>
    </source>
</evidence>
<dbReference type="InterPro" id="IPR017853">
    <property type="entry name" value="GH"/>
</dbReference>
<dbReference type="EC" id="3.2.1.20" evidence="5"/>
<gene>
    <name evidence="5" type="ORF">DYP60_01955</name>
</gene>
<dbReference type="EMBL" id="QUWK01000002">
    <property type="protein sequence ID" value="RFU95794.1"/>
    <property type="molecule type" value="Genomic_DNA"/>
</dbReference>
<dbReference type="PANTHER" id="PTHR46959:SF2">
    <property type="entry name" value="SULFOQUINOVOSIDASE"/>
    <property type="match status" value="1"/>
</dbReference>
<dbReference type="GO" id="GO:0005975">
    <property type="term" value="P:carbohydrate metabolic process"/>
    <property type="evidence" value="ECO:0007669"/>
    <property type="project" value="InterPro"/>
</dbReference>
<dbReference type="CDD" id="cd14752">
    <property type="entry name" value="GH31_N"/>
    <property type="match status" value="1"/>
</dbReference>
<dbReference type="Pfam" id="PF01055">
    <property type="entry name" value="Glyco_hydro_31_2nd"/>
    <property type="match status" value="1"/>
</dbReference>
<dbReference type="SUPFAM" id="SSF51011">
    <property type="entry name" value="Glycosyl hydrolase domain"/>
    <property type="match status" value="1"/>
</dbReference>
<evidence type="ECO:0000256" key="1">
    <source>
        <dbReference type="ARBA" id="ARBA00007806"/>
    </source>
</evidence>
<accession>A0A372MJ77</accession>
<dbReference type="InterPro" id="IPR000322">
    <property type="entry name" value="Glyco_hydro_31_TIM"/>
</dbReference>
<dbReference type="SUPFAM" id="SSF51445">
    <property type="entry name" value="(Trans)glycosidases"/>
    <property type="match status" value="1"/>
</dbReference>
<dbReference type="AlphaFoldDB" id="A0A372MJ77"/>
<evidence type="ECO:0000313" key="5">
    <source>
        <dbReference type="EMBL" id="RFU95794.1"/>
    </source>
</evidence>
<dbReference type="Proteomes" id="UP000264002">
    <property type="component" value="Unassembled WGS sequence"/>
</dbReference>
<dbReference type="PANTHER" id="PTHR46959">
    <property type="entry name" value="SULFOQUINOVOSIDASE"/>
    <property type="match status" value="1"/>
</dbReference>
<evidence type="ECO:0000313" key="6">
    <source>
        <dbReference type="Proteomes" id="UP000264002"/>
    </source>
</evidence>
<dbReference type="Gene3D" id="3.20.20.80">
    <property type="entry name" value="Glycosidases"/>
    <property type="match status" value="1"/>
</dbReference>
<name>A0A372MJ77_9SPIR</name>
<reference evidence="6" key="1">
    <citation type="submission" date="2018-08" db="EMBL/GenBank/DDBJ databases">
        <authorList>
            <person name="Grouzdev D.S."/>
            <person name="Krutkina M.S."/>
        </authorList>
    </citation>
    <scope>NUCLEOTIDE SEQUENCE [LARGE SCALE GENOMIC DNA]</scope>
    <source>
        <strain evidence="6">4-11</strain>
    </source>
</reference>
<comment type="caution">
    <text evidence="5">The sequence shown here is derived from an EMBL/GenBank/DDBJ whole genome shotgun (WGS) entry which is preliminary data.</text>
</comment>
<feature type="domain" description="Glycoside hydrolase family 31 TIM barrel" evidence="3">
    <location>
        <begin position="259"/>
        <end position="566"/>
    </location>
</feature>
<dbReference type="NCBIfam" id="NF007746">
    <property type="entry name" value="PRK10426.1"/>
    <property type="match status" value="1"/>
</dbReference>
<dbReference type="Gene3D" id="2.60.40.1180">
    <property type="entry name" value="Golgi alpha-mannosidase II"/>
    <property type="match status" value="1"/>
</dbReference>
<dbReference type="InterPro" id="IPR044112">
    <property type="entry name" value="YihQ_TIM-like"/>
</dbReference>
<feature type="domain" description="Glycosyl hydrolase family 31 C-terminal" evidence="4">
    <location>
        <begin position="576"/>
        <end position="658"/>
    </location>
</feature>
<dbReference type="Gene3D" id="2.60.40.1760">
    <property type="entry name" value="glycosyl hydrolase (family 31)"/>
    <property type="match status" value="1"/>
</dbReference>
<dbReference type="GO" id="GO:0030246">
    <property type="term" value="F:carbohydrate binding"/>
    <property type="evidence" value="ECO:0007669"/>
    <property type="project" value="InterPro"/>
</dbReference>
<organism evidence="5 6">
    <name type="scientific">Sphaerochaeta halotolerans</name>
    <dbReference type="NCBI Taxonomy" id="2293840"/>
    <lineage>
        <taxon>Bacteria</taxon>
        <taxon>Pseudomonadati</taxon>
        <taxon>Spirochaetota</taxon>
        <taxon>Spirochaetia</taxon>
        <taxon>Spirochaetales</taxon>
        <taxon>Sphaerochaetaceae</taxon>
        <taxon>Sphaerochaeta</taxon>
    </lineage>
</organism>
<dbReference type="RefSeq" id="WP_117329191.1">
    <property type="nucleotide sequence ID" value="NZ_QUWK01000002.1"/>
</dbReference>
<keyword evidence="2 5" id="KW-0378">Hydrolase</keyword>
<dbReference type="Pfam" id="PF21365">
    <property type="entry name" value="Glyco_hydro_31_3rd"/>
    <property type="match status" value="1"/>
</dbReference>
<reference evidence="5 6" key="2">
    <citation type="submission" date="2018-09" db="EMBL/GenBank/DDBJ databases">
        <title>Genome of Sphaerochaeta halotolerans strain 4-11.</title>
        <authorList>
            <person name="Nazina T.N."/>
            <person name="Sokolova D.S."/>
        </authorList>
    </citation>
    <scope>NUCLEOTIDE SEQUENCE [LARGE SCALE GENOMIC DNA]</scope>
    <source>
        <strain evidence="5 6">4-11</strain>
    </source>
</reference>
<dbReference type="GO" id="GO:0004558">
    <property type="term" value="F:alpha-1,4-glucosidase activity"/>
    <property type="evidence" value="ECO:0007669"/>
    <property type="project" value="UniProtKB-EC"/>
</dbReference>
<dbReference type="InterPro" id="IPR013780">
    <property type="entry name" value="Glyco_hydro_b"/>
</dbReference>
<keyword evidence="2 5" id="KW-0326">Glycosidase</keyword>
<keyword evidence="6" id="KW-1185">Reference proteome</keyword>
<comment type="similarity">
    <text evidence="1 2">Belongs to the glycosyl hydrolase 31 family.</text>
</comment>
<evidence type="ECO:0000256" key="2">
    <source>
        <dbReference type="RuleBase" id="RU361185"/>
    </source>
</evidence>
<sequence length="675" mass="77498">MFSHTYQDGKLSVFFNQMKILEHTSEHPVLMLQRNQATIDMYRGNYFIEENVEETLGLRLCTINEAYVEGRGVCILHFSSEMYHITCELSEQDGRLIIRFSPLPQPYNRLVLHIWAEEKEHIWGCGEQFSYFDLRGRNYPLWTQEQGVGRNKHTLITQLADKNDRAGGDYHTTFYPQATFVSSRGYFLHANTDGYADFDFSHEHYHRLFFWEVPSSLVLSVKPSLLEVVQDISSLLGRQPLLPNWVYDGIILGVQGGTKVLLDKLALMEAVGTPVIGIWIQDWQGEKYTSFGKRLRWNWQWDKQLYPELDHVIEMLKQRGIGILGYINPYVLKDYSLFEEAAGKGYLGKDSQGKPYLVDFGEFDAGVVDFTNPEAVRWYKKVIQRELIDLGLRGWMADFGEYLPHDITLYNGRSALLEHNPWPGYWAQVNKQAIVESGKGDELLFFMRSGSAQSLASCPMMWAGDQNVDWSEDDGLPSALCAALSLAMSGAGLHHSDIGGYTTLYGMKRSKELLLRWCEFAVFTPMMRTHEGNRPQENWQFDSDEETRRFFAAMTNLHVQLKPYLQEAVRENAEQGIPVMRPLFLYYPKDPFFTIKDSYLLGRDLLVAPVMEEGVTSRNLTLPPERWVHLFTNESFQGGSCRVNAPLGMPPVFFREDSAFASLFRSINTGTEPLP</sequence>
<dbReference type="InterPro" id="IPR011013">
    <property type="entry name" value="Gal_mutarotase_sf_dom"/>
</dbReference>